<feature type="transmembrane region" description="Helical" evidence="6">
    <location>
        <begin position="76"/>
        <end position="97"/>
    </location>
</feature>
<comment type="subcellular location">
    <subcellularLocation>
        <location evidence="1">Membrane</location>
        <topology evidence="1">Multi-pass membrane protein</topology>
    </subcellularLocation>
</comment>
<keyword evidence="2 6" id="KW-0812">Transmembrane</keyword>
<evidence type="ECO:0000256" key="5">
    <source>
        <dbReference type="SAM" id="MobiDB-lite"/>
    </source>
</evidence>
<evidence type="ECO:0008006" key="9">
    <source>
        <dbReference type="Google" id="ProtNLM"/>
    </source>
</evidence>
<keyword evidence="3 6" id="KW-1133">Transmembrane helix</keyword>
<reference evidence="7 8" key="1">
    <citation type="submission" date="2018-04" db="EMBL/GenBank/DDBJ databases">
        <title>The genome of golden apple snail Pomacea canaliculata provides insight into stress tolerance and invasive adaptation.</title>
        <authorList>
            <person name="Liu C."/>
            <person name="Liu B."/>
            <person name="Ren Y."/>
            <person name="Zhang Y."/>
            <person name="Wang H."/>
            <person name="Li S."/>
            <person name="Jiang F."/>
            <person name="Yin L."/>
            <person name="Zhang G."/>
            <person name="Qian W."/>
            <person name="Fan W."/>
        </authorList>
    </citation>
    <scope>NUCLEOTIDE SEQUENCE [LARGE SCALE GENOMIC DNA]</scope>
    <source>
        <strain evidence="7">SZHN2017</strain>
        <tissue evidence="7">Muscle</tissue>
    </source>
</reference>
<feature type="transmembrane region" description="Helical" evidence="6">
    <location>
        <begin position="42"/>
        <end position="64"/>
    </location>
</feature>
<keyword evidence="8" id="KW-1185">Reference proteome</keyword>
<accession>A0A2T7PPL7</accession>
<evidence type="ECO:0000256" key="4">
    <source>
        <dbReference type="ARBA" id="ARBA00023136"/>
    </source>
</evidence>
<gene>
    <name evidence="7" type="ORF">C0Q70_02335</name>
</gene>
<proteinExistence type="predicted"/>
<evidence type="ECO:0000256" key="1">
    <source>
        <dbReference type="ARBA" id="ARBA00004141"/>
    </source>
</evidence>
<dbReference type="Proteomes" id="UP000245119">
    <property type="component" value="Linkage Group LG2"/>
</dbReference>
<evidence type="ECO:0000256" key="3">
    <source>
        <dbReference type="ARBA" id="ARBA00022989"/>
    </source>
</evidence>
<dbReference type="GO" id="GO:0016020">
    <property type="term" value="C:membrane"/>
    <property type="evidence" value="ECO:0007669"/>
    <property type="project" value="UniProtKB-SubCell"/>
</dbReference>
<evidence type="ECO:0000313" key="8">
    <source>
        <dbReference type="Proteomes" id="UP000245119"/>
    </source>
</evidence>
<dbReference type="PANTHER" id="PTHR11662">
    <property type="entry name" value="SOLUTE CARRIER FAMILY 17"/>
    <property type="match status" value="1"/>
</dbReference>
<feature type="region of interest" description="Disordered" evidence="5">
    <location>
        <begin position="166"/>
        <end position="207"/>
    </location>
</feature>
<dbReference type="GO" id="GO:0006820">
    <property type="term" value="P:monoatomic anion transport"/>
    <property type="evidence" value="ECO:0007669"/>
    <property type="project" value="TreeGrafter"/>
</dbReference>
<feature type="region of interest" description="Disordered" evidence="5">
    <location>
        <begin position="113"/>
        <end position="148"/>
    </location>
</feature>
<dbReference type="EMBL" id="PZQS01000002">
    <property type="protein sequence ID" value="PVD35374.1"/>
    <property type="molecule type" value="Genomic_DNA"/>
</dbReference>
<feature type="transmembrane region" description="Helical" evidence="6">
    <location>
        <begin position="12"/>
        <end position="30"/>
    </location>
</feature>
<dbReference type="InterPro" id="IPR050382">
    <property type="entry name" value="MFS_Na/Anion_cotransporter"/>
</dbReference>
<dbReference type="GO" id="GO:0022857">
    <property type="term" value="F:transmembrane transporter activity"/>
    <property type="evidence" value="ECO:0007669"/>
    <property type="project" value="TreeGrafter"/>
</dbReference>
<dbReference type="AlphaFoldDB" id="A0A2T7PPL7"/>
<sequence length="207" mass="22483">MGYLRPGQEALFIVLYLLSCIFLAASYVAWVTNPLDLAPAYAGLIASVCEIGAMWLAIVVPIIVEQITVDKSREQWLLVLYITGGLQLGTFLIYLAFGSSKLQSWARPEGRRKVSVGHPQEGNGAHSGEVAPTEAKVEVRASPWRPRSPSYMSDSEVGLLLYRPLTLGQPRPKSTPCGAVKRGSESGLDDISDEDRTSAYGSLEVTI</sequence>
<name>A0A2T7PPL7_POMCA</name>
<evidence type="ECO:0000313" key="7">
    <source>
        <dbReference type="EMBL" id="PVD35374.1"/>
    </source>
</evidence>
<dbReference type="OrthoDB" id="2985014at2759"/>
<dbReference type="PANTHER" id="PTHR11662:SF399">
    <property type="entry name" value="FI19708P1-RELATED"/>
    <property type="match status" value="1"/>
</dbReference>
<organism evidence="7 8">
    <name type="scientific">Pomacea canaliculata</name>
    <name type="common">Golden apple snail</name>
    <dbReference type="NCBI Taxonomy" id="400727"/>
    <lineage>
        <taxon>Eukaryota</taxon>
        <taxon>Metazoa</taxon>
        <taxon>Spiralia</taxon>
        <taxon>Lophotrochozoa</taxon>
        <taxon>Mollusca</taxon>
        <taxon>Gastropoda</taxon>
        <taxon>Caenogastropoda</taxon>
        <taxon>Architaenioglossa</taxon>
        <taxon>Ampullarioidea</taxon>
        <taxon>Ampullariidae</taxon>
        <taxon>Pomacea</taxon>
    </lineage>
</organism>
<evidence type="ECO:0000256" key="2">
    <source>
        <dbReference type="ARBA" id="ARBA00022692"/>
    </source>
</evidence>
<dbReference type="SUPFAM" id="SSF103473">
    <property type="entry name" value="MFS general substrate transporter"/>
    <property type="match status" value="1"/>
</dbReference>
<dbReference type="InterPro" id="IPR036259">
    <property type="entry name" value="MFS_trans_sf"/>
</dbReference>
<comment type="caution">
    <text evidence="7">The sequence shown here is derived from an EMBL/GenBank/DDBJ whole genome shotgun (WGS) entry which is preliminary data.</text>
</comment>
<evidence type="ECO:0000256" key="6">
    <source>
        <dbReference type="SAM" id="Phobius"/>
    </source>
</evidence>
<keyword evidence="4 6" id="KW-0472">Membrane</keyword>
<protein>
    <recommendedName>
        <fullName evidence="9">Major facilitator superfamily (MFS) profile domain-containing protein</fullName>
    </recommendedName>
</protein>
<dbReference type="STRING" id="400727.A0A2T7PPL7"/>